<dbReference type="PANTHER" id="PTHR24171">
    <property type="entry name" value="ANKYRIN REPEAT DOMAIN-CONTAINING PROTEIN 39-RELATED"/>
    <property type="match status" value="1"/>
</dbReference>
<feature type="repeat" description="ANK" evidence="3">
    <location>
        <begin position="116"/>
        <end position="148"/>
    </location>
</feature>
<dbReference type="Pfam" id="PF12796">
    <property type="entry name" value="Ank_2"/>
    <property type="match status" value="1"/>
</dbReference>
<evidence type="ECO:0000256" key="3">
    <source>
        <dbReference type="PROSITE-ProRule" id="PRU00023"/>
    </source>
</evidence>
<dbReference type="SMART" id="SM00248">
    <property type="entry name" value="ANK"/>
    <property type="match status" value="3"/>
</dbReference>
<dbReference type="SUPFAM" id="SSF48403">
    <property type="entry name" value="Ankyrin repeat"/>
    <property type="match status" value="1"/>
</dbReference>
<keyword evidence="1" id="KW-0677">Repeat</keyword>
<dbReference type="InterPro" id="IPR002110">
    <property type="entry name" value="Ankyrin_rpt"/>
</dbReference>
<comment type="caution">
    <text evidence="4">The sequence shown here is derived from an EMBL/GenBank/DDBJ whole genome shotgun (WGS) entry which is preliminary data.</text>
</comment>
<protein>
    <submittedName>
        <fullName evidence="4">Ankyrin repeat domain-containing protein</fullName>
    </submittedName>
</protein>
<feature type="repeat" description="ANK" evidence="3">
    <location>
        <begin position="81"/>
        <end position="113"/>
    </location>
</feature>
<keyword evidence="5" id="KW-1185">Reference proteome</keyword>
<reference evidence="4" key="1">
    <citation type="submission" date="2022-10" db="EMBL/GenBank/DDBJ databases">
        <title>The WGS of Solirubrobacter sp. CPCC 204708.</title>
        <authorList>
            <person name="Jiang Z."/>
        </authorList>
    </citation>
    <scope>NUCLEOTIDE SEQUENCE</scope>
    <source>
        <strain evidence="4">CPCC 204708</strain>
    </source>
</reference>
<keyword evidence="2 3" id="KW-0040">ANK repeat</keyword>
<accession>A0ABT4RNQ3</accession>
<dbReference type="InterPro" id="IPR036770">
    <property type="entry name" value="Ankyrin_rpt-contain_sf"/>
</dbReference>
<evidence type="ECO:0000313" key="4">
    <source>
        <dbReference type="EMBL" id="MDA0140205.1"/>
    </source>
</evidence>
<sequence>MDLVEAITSERFPWLLREQPELASATDEGGVSALLLSRYHRRPEATAALIAAGAPIGPLEAAALGEAELLEGADLTARTGDGYTPLHLAAFFGGIEAVRVLLAAGAPPDADAVNARKLRPIHSATAVRDLESVRALLEAGADPNVSQEGGYTPLHSAAHSEDFALVQLLLDFGADRNLFDDEGKIPRDMTSNAELRDLLSP</sequence>
<name>A0ABT4RNQ3_9ACTN</name>
<dbReference type="RefSeq" id="WP_202956805.1">
    <property type="nucleotide sequence ID" value="NZ_JAPCID010000036.1"/>
</dbReference>
<proteinExistence type="predicted"/>
<dbReference type="PROSITE" id="PS50088">
    <property type="entry name" value="ANK_REPEAT"/>
    <property type="match status" value="3"/>
</dbReference>
<dbReference type="Pfam" id="PF00023">
    <property type="entry name" value="Ank"/>
    <property type="match status" value="1"/>
</dbReference>
<dbReference type="Proteomes" id="UP001147700">
    <property type="component" value="Unassembled WGS sequence"/>
</dbReference>
<dbReference type="PANTHER" id="PTHR24171:SF8">
    <property type="entry name" value="BRCA1-ASSOCIATED RING DOMAIN PROTEIN 1"/>
    <property type="match status" value="1"/>
</dbReference>
<evidence type="ECO:0000256" key="1">
    <source>
        <dbReference type="ARBA" id="ARBA00022737"/>
    </source>
</evidence>
<evidence type="ECO:0000313" key="5">
    <source>
        <dbReference type="Proteomes" id="UP001147700"/>
    </source>
</evidence>
<dbReference type="EMBL" id="JAPCID010000036">
    <property type="protein sequence ID" value="MDA0140205.1"/>
    <property type="molecule type" value="Genomic_DNA"/>
</dbReference>
<dbReference type="PROSITE" id="PS50297">
    <property type="entry name" value="ANK_REP_REGION"/>
    <property type="match status" value="3"/>
</dbReference>
<dbReference type="PRINTS" id="PR01415">
    <property type="entry name" value="ANKYRIN"/>
</dbReference>
<dbReference type="Gene3D" id="1.25.40.20">
    <property type="entry name" value="Ankyrin repeat-containing domain"/>
    <property type="match status" value="1"/>
</dbReference>
<organism evidence="4 5">
    <name type="scientific">Solirubrobacter deserti</name>
    <dbReference type="NCBI Taxonomy" id="2282478"/>
    <lineage>
        <taxon>Bacteria</taxon>
        <taxon>Bacillati</taxon>
        <taxon>Actinomycetota</taxon>
        <taxon>Thermoleophilia</taxon>
        <taxon>Solirubrobacterales</taxon>
        <taxon>Solirubrobacteraceae</taxon>
        <taxon>Solirubrobacter</taxon>
    </lineage>
</organism>
<feature type="repeat" description="ANK" evidence="3">
    <location>
        <begin position="149"/>
        <end position="181"/>
    </location>
</feature>
<evidence type="ECO:0000256" key="2">
    <source>
        <dbReference type="ARBA" id="ARBA00023043"/>
    </source>
</evidence>
<gene>
    <name evidence="4" type="ORF">OJ962_22090</name>
</gene>